<reference evidence="1 2" key="1">
    <citation type="submission" date="2013-09" db="EMBL/GenBank/DDBJ databases">
        <title>Genome sequencing of Phaeobacter antarcticus sp. nov. SM1211.</title>
        <authorList>
            <person name="Zhang X.-Y."/>
            <person name="Liu C."/>
            <person name="Chen X.-L."/>
            <person name="Xie B.-B."/>
            <person name="Qin Q.-L."/>
            <person name="Rong J.-C."/>
            <person name="Zhang Y.-Z."/>
        </authorList>
    </citation>
    <scope>NUCLEOTIDE SEQUENCE [LARGE SCALE GENOMIC DNA]</scope>
    <source>
        <strain evidence="1 2">SM1211</strain>
    </source>
</reference>
<dbReference type="EMBL" id="AWWI01000151">
    <property type="protein sequence ID" value="PIL17853.1"/>
    <property type="molecule type" value="Genomic_DNA"/>
</dbReference>
<evidence type="ECO:0000313" key="1">
    <source>
        <dbReference type="EMBL" id="PIL17853.1"/>
    </source>
</evidence>
<accession>A0A2G8R8M7</accession>
<comment type="caution">
    <text evidence="1">The sequence shown here is derived from an EMBL/GenBank/DDBJ whole genome shotgun (WGS) entry which is preliminary data.</text>
</comment>
<keyword evidence="2" id="KW-1185">Reference proteome</keyword>
<sequence>MSAIIIRMQYVQMQLTADLRRTCQMLHLEDSKSPTGKFGLGAAVRRVSLQRLRPWVVHVGCKFFCICKVLRHGIL</sequence>
<protein>
    <submittedName>
        <fullName evidence="1">Uncharacterized protein</fullName>
    </submittedName>
</protein>
<organism evidence="1 2">
    <name type="scientific">Puniceibacterium antarcticum</name>
    <dbReference type="NCBI Taxonomy" id="1206336"/>
    <lineage>
        <taxon>Bacteria</taxon>
        <taxon>Pseudomonadati</taxon>
        <taxon>Pseudomonadota</taxon>
        <taxon>Alphaproteobacteria</taxon>
        <taxon>Rhodobacterales</taxon>
        <taxon>Paracoccaceae</taxon>
        <taxon>Puniceibacterium</taxon>
    </lineage>
</organism>
<dbReference type="AlphaFoldDB" id="A0A2G8R8M7"/>
<name>A0A2G8R8M7_9RHOB</name>
<evidence type="ECO:0000313" key="2">
    <source>
        <dbReference type="Proteomes" id="UP000231259"/>
    </source>
</evidence>
<gene>
    <name evidence="1" type="ORF">P775_22760</name>
</gene>
<dbReference type="Proteomes" id="UP000231259">
    <property type="component" value="Unassembled WGS sequence"/>
</dbReference>
<proteinExistence type="predicted"/>